<evidence type="ECO:0000256" key="1">
    <source>
        <dbReference type="ARBA" id="ARBA00004613"/>
    </source>
</evidence>
<dbReference type="Pfam" id="PF01410">
    <property type="entry name" value="COLFI"/>
    <property type="match status" value="2"/>
</dbReference>
<comment type="subcellular location">
    <subcellularLocation>
        <location evidence="1">Secreted</location>
    </subcellularLocation>
</comment>
<dbReference type="Gene3D" id="2.60.120.1000">
    <property type="match status" value="2"/>
</dbReference>
<dbReference type="PROSITE" id="PS51461">
    <property type="entry name" value="NC1_FIB"/>
    <property type="match status" value="1"/>
</dbReference>
<sequence length="436" mass="47380">MARPRGTPGHLEIGALWVIEEAAGNQGTLDTPDRRAYKASVEIQASRANPGIRDPGDGRAPKDRKGTRDQRESKARLGDQDGGGSRACRGCRGLGAWWGDRAPRVSLDQMGFLAGTVKQDSRVKVGYPGSWVPLANEGQKAERGFLGTMGSLDPKASRVTLGPPGDIGFKGIQGPRGPPGLMGKEGIIGPLGILGPSGRQQQDDLGAAFQTWMDTSGALRAEGYSHPDRLVLDQGGEIFKTLHYLSNLVQSIKTPLGTKENPARVCRDLLDCEQKMVDGTYWVDPNLGCSSDTIEVSCNFTHGGQTCLKPITASKVEFAISRVQMNFLHLLSSEVTQQITIHCLNMTVWQEGTRQTPAKQAVRFRAWNGQIFEAGGQFRPEVSMDGCKVQDGRWHQTLFTFRTQDPQQLPIVSVDNLPPASSGKQYRLEVGPACFL</sequence>
<proteinExistence type="predicted"/>
<feature type="domain" description="Fibrillar collagen NC1" evidence="5">
    <location>
        <begin position="236"/>
        <end position="436"/>
    </location>
</feature>
<keyword evidence="2" id="KW-0964">Secreted</keyword>
<keyword evidence="3" id="KW-0176">Collagen</keyword>
<accession>A0AB34HLP7</accession>
<dbReference type="EMBL" id="JAIQCJ010001090">
    <property type="protein sequence ID" value="KAJ8792616.1"/>
    <property type="molecule type" value="Genomic_DNA"/>
</dbReference>
<reference evidence="6 7" key="1">
    <citation type="submission" date="2022-11" db="EMBL/GenBank/DDBJ databases">
        <title>Whole genome sequence of Eschrichtius robustus ER-17-0199.</title>
        <authorList>
            <person name="Bruniche-Olsen A."/>
            <person name="Black A.N."/>
            <person name="Fields C.J."/>
            <person name="Walden K."/>
            <person name="Dewoody J.A."/>
        </authorList>
    </citation>
    <scope>NUCLEOTIDE SEQUENCE [LARGE SCALE GENOMIC DNA]</scope>
    <source>
        <strain evidence="6">ER-17-0199</strain>
        <tissue evidence="6">Blubber</tissue>
    </source>
</reference>
<evidence type="ECO:0000259" key="5">
    <source>
        <dbReference type="PROSITE" id="PS51461"/>
    </source>
</evidence>
<keyword evidence="7" id="KW-1185">Reference proteome</keyword>
<evidence type="ECO:0000256" key="3">
    <source>
        <dbReference type="ARBA" id="ARBA00023119"/>
    </source>
</evidence>
<gene>
    <name evidence="6" type="ORF">J1605_019835</name>
</gene>
<dbReference type="InterPro" id="IPR000885">
    <property type="entry name" value="Fib_collagen_C"/>
</dbReference>
<organism evidence="6 7">
    <name type="scientific">Eschrichtius robustus</name>
    <name type="common">California gray whale</name>
    <name type="synonym">Eschrichtius gibbosus</name>
    <dbReference type="NCBI Taxonomy" id="9764"/>
    <lineage>
        <taxon>Eukaryota</taxon>
        <taxon>Metazoa</taxon>
        <taxon>Chordata</taxon>
        <taxon>Craniata</taxon>
        <taxon>Vertebrata</taxon>
        <taxon>Euteleostomi</taxon>
        <taxon>Mammalia</taxon>
        <taxon>Eutheria</taxon>
        <taxon>Laurasiatheria</taxon>
        <taxon>Artiodactyla</taxon>
        <taxon>Whippomorpha</taxon>
        <taxon>Cetacea</taxon>
        <taxon>Mysticeti</taxon>
        <taxon>Eschrichtiidae</taxon>
        <taxon>Eschrichtius</taxon>
    </lineage>
</organism>
<name>A0AB34HLP7_ESCRO</name>
<dbReference type="GO" id="GO:0005576">
    <property type="term" value="C:extracellular region"/>
    <property type="evidence" value="ECO:0007669"/>
    <property type="project" value="UniProtKB-SubCell"/>
</dbReference>
<dbReference type="FunFam" id="2.60.120.1000:FF:000011">
    <property type="entry name" value="Collagen alpha-1(XXVII) chain"/>
    <property type="match status" value="1"/>
</dbReference>
<dbReference type="GO" id="GO:0005201">
    <property type="term" value="F:extracellular matrix structural constituent"/>
    <property type="evidence" value="ECO:0007669"/>
    <property type="project" value="InterPro"/>
</dbReference>
<evidence type="ECO:0000313" key="6">
    <source>
        <dbReference type="EMBL" id="KAJ8792616.1"/>
    </source>
</evidence>
<dbReference type="AlphaFoldDB" id="A0AB34HLP7"/>
<dbReference type="GO" id="GO:0005581">
    <property type="term" value="C:collagen trimer"/>
    <property type="evidence" value="ECO:0007669"/>
    <property type="project" value="UniProtKB-KW"/>
</dbReference>
<feature type="compositionally biased region" description="Basic and acidic residues" evidence="4">
    <location>
        <begin position="54"/>
        <end position="79"/>
    </location>
</feature>
<comment type="caution">
    <text evidence="6">The sequence shown here is derived from an EMBL/GenBank/DDBJ whole genome shotgun (WGS) entry which is preliminary data.</text>
</comment>
<feature type="region of interest" description="Disordered" evidence="4">
    <location>
        <begin position="25"/>
        <end position="85"/>
    </location>
</feature>
<evidence type="ECO:0000313" key="7">
    <source>
        <dbReference type="Proteomes" id="UP001159641"/>
    </source>
</evidence>
<dbReference type="SMART" id="SM00038">
    <property type="entry name" value="COLFI"/>
    <property type="match status" value="1"/>
</dbReference>
<dbReference type="Proteomes" id="UP001159641">
    <property type="component" value="Unassembled WGS sequence"/>
</dbReference>
<evidence type="ECO:0000256" key="4">
    <source>
        <dbReference type="SAM" id="MobiDB-lite"/>
    </source>
</evidence>
<evidence type="ECO:0000256" key="2">
    <source>
        <dbReference type="ARBA" id="ARBA00022525"/>
    </source>
</evidence>
<protein>
    <recommendedName>
        <fullName evidence="5">Fibrillar collagen NC1 domain-containing protein</fullName>
    </recommendedName>
</protein>